<evidence type="ECO:0000256" key="1">
    <source>
        <dbReference type="SAM" id="MobiDB-lite"/>
    </source>
</evidence>
<dbReference type="AlphaFoldDB" id="A0A8J2K7S5"/>
<name>A0A8J2K7S5_9HEXA</name>
<protein>
    <submittedName>
        <fullName evidence="2">Uncharacterized protein</fullName>
    </submittedName>
</protein>
<comment type="caution">
    <text evidence="2">The sequence shown here is derived from an EMBL/GenBank/DDBJ whole genome shotgun (WGS) entry which is preliminary data.</text>
</comment>
<keyword evidence="3" id="KW-1185">Reference proteome</keyword>
<sequence length="143" mass="16799">MLEGRYNEYEDAAIFIQPSEFPGTYHRFKETSTNGLVQRLHVFVIGTCRWAKLHVQPMDAGSSSQETQEESVDCESFLQHNEEVIPHGSHSSALDVQREEARTERRSRIQRESRKTEKGKLKMKLFKAKKRSEHRPRKRDQKK</sequence>
<proteinExistence type="predicted"/>
<dbReference type="Proteomes" id="UP000708208">
    <property type="component" value="Unassembled WGS sequence"/>
</dbReference>
<reference evidence="2" key="1">
    <citation type="submission" date="2021-06" db="EMBL/GenBank/DDBJ databases">
        <authorList>
            <person name="Hodson N. C."/>
            <person name="Mongue J. A."/>
            <person name="Jaron S. K."/>
        </authorList>
    </citation>
    <scope>NUCLEOTIDE SEQUENCE</scope>
</reference>
<gene>
    <name evidence="2" type="ORF">AFUS01_LOCUS21713</name>
</gene>
<evidence type="ECO:0000313" key="3">
    <source>
        <dbReference type="Proteomes" id="UP000708208"/>
    </source>
</evidence>
<dbReference type="EMBL" id="CAJVCH010245892">
    <property type="protein sequence ID" value="CAG7733259.1"/>
    <property type="molecule type" value="Genomic_DNA"/>
</dbReference>
<feature type="region of interest" description="Disordered" evidence="1">
    <location>
        <begin position="83"/>
        <end position="143"/>
    </location>
</feature>
<accession>A0A8J2K7S5</accession>
<organism evidence="2 3">
    <name type="scientific">Allacma fusca</name>
    <dbReference type="NCBI Taxonomy" id="39272"/>
    <lineage>
        <taxon>Eukaryota</taxon>
        <taxon>Metazoa</taxon>
        <taxon>Ecdysozoa</taxon>
        <taxon>Arthropoda</taxon>
        <taxon>Hexapoda</taxon>
        <taxon>Collembola</taxon>
        <taxon>Symphypleona</taxon>
        <taxon>Sminthuridae</taxon>
        <taxon>Allacma</taxon>
    </lineage>
</organism>
<feature type="compositionally biased region" description="Basic residues" evidence="1">
    <location>
        <begin position="121"/>
        <end position="143"/>
    </location>
</feature>
<evidence type="ECO:0000313" key="2">
    <source>
        <dbReference type="EMBL" id="CAG7733259.1"/>
    </source>
</evidence>
<feature type="compositionally biased region" description="Basic and acidic residues" evidence="1">
    <location>
        <begin position="96"/>
        <end position="120"/>
    </location>
</feature>